<comment type="caution">
    <text evidence="2">The sequence shown here is derived from an EMBL/GenBank/DDBJ whole genome shotgun (WGS) entry which is preliminary data.</text>
</comment>
<evidence type="ECO:0000313" key="2">
    <source>
        <dbReference type="EMBL" id="CAH1432853.1"/>
    </source>
</evidence>
<reference evidence="2 3" key="1">
    <citation type="submission" date="2022-01" db="EMBL/GenBank/DDBJ databases">
        <authorList>
            <person name="Xiong W."/>
            <person name="Schranz E."/>
        </authorList>
    </citation>
    <scope>NUCLEOTIDE SEQUENCE [LARGE SCALE GENOMIC DNA]</scope>
</reference>
<evidence type="ECO:0000313" key="3">
    <source>
        <dbReference type="Proteomes" id="UP001157418"/>
    </source>
</evidence>
<dbReference type="AlphaFoldDB" id="A0AAU9ND34"/>
<gene>
    <name evidence="2" type="ORF">LVIROSA_LOCUS19475</name>
</gene>
<sequence length="112" mass="12911">MMLEVVGQFGTELPPPTRYSLSDLLLKLEDKRTKSLLKRNEEEWKEIGCSIITDAWSDRKRMSIMNLCVNSKMGTMFLSSKESSSEAHTSQHIYDYVESCIQQVVLKHIVKL</sequence>
<name>A0AAU9ND34_9ASTR</name>
<organism evidence="2 3">
    <name type="scientific">Lactuca virosa</name>
    <dbReference type="NCBI Taxonomy" id="75947"/>
    <lineage>
        <taxon>Eukaryota</taxon>
        <taxon>Viridiplantae</taxon>
        <taxon>Streptophyta</taxon>
        <taxon>Embryophyta</taxon>
        <taxon>Tracheophyta</taxon>
        <taxon>Spermatophyta</taxon>
        <taxon>Magnoliopsida</taxon>
        <taxon>eudicotyledons</taxon>
        <taxon>Gunneridae</taxon>
        <taxon>Pentapetalae</taxon>
        <taxon>asterids</taxon>
        <taxon>campanulids</taxon>
        <taxon>Asterales</taxon>
        <taxon>Asteraceae</taxon>
        <taxon>Cichorioideae</taxon>
        <taxon>Cichorieae</taxon>
        <taxon>Lactucinae</taxon>
        <taxon>Lactuca</taxon>
    </lineage>
</organism>
<dbReference type="PANTHER" id="PTHR32166">
    <property type="entry name" value="OSJNBA0013A04.12 PROTEIN"/>
    <property type="match status" value="1"/>
</dbReference>
<keyword evidence="3" id="KW-1185">Reference proteome</keyword>
<dbReference type="PANTHER" id="PTHR32166:SF74">
    <property type="entry name" value="OS05G0256350 PROTEIN"/>
    <property type="match status" value="1"/>
</dbReference>
<dbReference type="EMBL" id="CAKMRJ010003334">
    <property type="protein sequence ID" value="CAH1432853.1"/>
    <property type="molecule type" value="Genomic_DNA"/>
</dbReference>
<proteinExistence type="predicted"/>
<feature type="domain" description="DUF659" evidence="1">
    <location>
        <begin position="16"/>
        <end position="111"/>
    </location>
</feature>
<dbReference type="Pfam" id="PF04937">
    <property type="entry name" value="DUF659"/>
    <property type="match status" value="1"/>
</dbReference>
<accession>A0AAU9ND34</accession>
<dbReference type="Proteomes" id="UP001157418">
    <property type="component" value="Unassembled WGS sequence"/>
</dbReference>
<dbReference type="InterPro" id="IPR007021">
    <property type="entry name" value="DUF659"/>
</dbReference>
<protein>
    <recommendedName>
        <fullName evidence="1">DUF659 domain-containing protein</fullName>
    </recommendedName>
</protein>
<evidence type="ECO:0000259" key="1">
    <source>
        <dbReference type="Pfam" id="PF04937"/>
    </source>
</evidence>